<keyword evidence="6" id="KW-1185">Reference proteome</keyword>
<evidence type="ECO:0000256" key="4">
    <source>
        <dbReference type="SAM" id="MobiDB-lite"/>
    </source>
</evidence>
<dbReference type="AlphaFoldDB" id="A0A5D3FWR5"/>
<dbReference type="EMBL" id="VSRQ01000001">
    <property type="protein sequence ID" value="TYK52781.1"/>
    <property type="molecule type" value="Genomic_DNA"/>
</dbReference>
<evidence type="ECO:0000313" key="6">
    <source>
        <dbReference type="Proteomes" id="UP000323505"/>
    </source>
</evidence>
<name>A0A5D3FWR5_9ACTN</name>
<comment type="pathway">
    <text evidence="1">Cofactor biosynthesis; pyrroloquinoline quinone biosynthesis.</text>
</comment>
<sequence length="111" mass="11609">MTDPAAPADPAGSAAPAAPADSADSADAAWRPALDGSIVLRYDRVRGADLLLMPERAVRLSGTGGRILRLCDGSRTVDGIIAELAETFPDAPLDAEVPAFLDRVRAQGWLR</sequence>
<keyword evidence="3" id="KW-0884">PQQ biosynthesis</keyword>
<dbReference type="Proteomes" id="UP000323505">
    <property type="component" value="Unassembled WGS sequence"/>
</dbReference>
<evidence type="ECO:0000313" key="5">
    <source>
        <dbReference type="EMBL" id="TYK52781.1"/>
    </source>
</evidence>
<dbReference type="RefSeq" id="WP_148757379.1">
    <property type="nucleotide sequence ID" value="NZ_VSRQ01000001.1"/>
</dbReference>
<dbReference type="GO" id="GO:0048038">
    <property type="term" value="F:quinone binding"/>
    <property type="evidence" value="ECO:0007669"/>
    <property type="project" value="InterPro"/>
</dbReference>
<gene>
    <name evidence="5" type="primary">pqqD</name>
    <name evidence="5" type="ORF">FXF68_03240</name>
</gene>
<dbReference type="UniPathway" id="UPA00539"/>
<organism evidence="5 6">
    <name type="scientific">Actinomadura decatromicini</name>
    <dbReference type="NCBI Taxonomy" id="2604572"/>
    <lineage>
        <taxon>Bacteria</taxon>
        <taxon>Bacillati</taxon>
        <taxon>Actinomycetota</taxon>
        <taxon>Actinomycetes</taxon>
        <taxon>Streptosporangiales</taxon>
        <taxon>Thermomonosporaceae</taxon>
        <taxon>Actinomadura</taxon>
    </lineage>
</organism>
<accession>A0A5D3FWR5</accession>
<dbReference type="GO" id="GO:0018189">
    <property type="term" value="P:pyrroloquinoline quinone biosynthetic process"/>
    <property type="evidence" value="ECO:0007669"/>
    <property type="project" value="UniProtKB-UniPathway"/>
</dbReference>
<feature type="region of interest" description="Disordered" evidence="4">
    <location>
        <begin position="1"/>
        <end position="26"/>
    </location>
</feature>
<dbReference type="InterPro" id="IPR022479">
    <property type="entry name" value="PqqD_bac"/>
</dbReference>
<proteinExistence type="predicted"/>
<evidence type="ECO:0000256" key="1">
    <source>
        <dbReference type="ARBA" id="ARBA00004886"/>
    </source>
</evidence>
<comment type="caution">
    <text evidence="5">The sequence shown here is derived from an EMBL/GenBank/DDBJ whole genome shotgun (WGS) entry which is preliminary data.</text>
</comment>
<evidence type="ECO:0000256" key="3">
    <source>
        <dbReference type="ARBA" id="ARBA00022905"/>
    </source>
</evidence>
<comment type="subunit">
    <text evidence="2">Monomer. Interacts with PqqE.</text>
</comment>
<dbReference type="NCBIfam" id="TIGR03859">
    <property type="entry name" value="PQQ_PqqD"/>
    <property type="match status" value="1"/>
</dbReference>
<reference evidence="5 6" key="1">
    <citation type="submission" date="2019-08" db="EMBL/GenBank/DDBJ databases">
        <title>Actinomadura sp. nov. CYP1-5 isolated from mountain soil.</title>
        <authorList>
            <person name="Songsumanus A."/>
            <person name="Kuncharoen N."/>
            <person name="Kudo T."/>
            <person name="Yuki M."/>
            <person name="Igarashi Y."/>
            <person name="Tanasupawat S."/>
        </authorList>
    </citation>
    <scope>NUCLEOTIDE SEQUENCE [LARGE SCALE GENOMIC DNA]</scope>
    <source>
        <strain evidence="5 6">CYP1-5</strain>
    </source>
</reference>
<dbReference type="InterPro" id="IPR041881">
    <property type="entry name" value="PqqD_sf"/>
</dbReference>
<protein>
    <submittedName>
        <fullName evidence="5">Pyrroloquinoline quinone biosynthesis peptide chaperone PqqD</fullName>
    </submittedName>
</protein>
<dbReference type="Pfam" id="PF05402">
    <property type="entry name" value="PqqD"/>
    <property type="match status" value="1"/>
</dbReference>
<evidence type="ECO:0000256" key="2">
    <source>
        <dbReference type="ARBA" id="ARBA00011741"/>
    </source>
</evidence>
<dbReference type="InterPro" id="IPR008792">
    <property type="entry name" value="PQQD"/>
</dbReference>
<dbReference type="Gene3D" id="1.10.10.1150">
    <property type="entry name" value="Coenzyme PQQ synthesis protein D (PqqD)"/>
    <property type="match status" value="1"/>
</dbReference>